<dbReference type="PROSITE" id="PS51462">
    <property type="entry name" value="NUDIX"/>
    <property type="match status" value="1"/>
</dbReference>
<evidence type="ECO:0000259" key="8">
    <source>
        <dbReference type="PROSITE" id="PS51462"/>
    </source>
</evidence>
<dbReference type="GO" id="GO:0005829">
    <property type="term" value="C:cytosol"/>
    <property type="evidence" value="ECO:0007669"/>
    <property type="project" value="TreeGrafter"/>
</dbReference>
<evidence type="ECO:0000256" key="6">
    <source>
        <dbReference type="ARBA" id="ARBA00023163"/>
    </source>
</evidence>
<evidence type="ECO:0000256" key="5">
    <source>
        <dbReference type="ARBA" id="ARBA00023015"/>
    </source>
</evidence>
<dbReference type="Proteomes" id="UP000176705">
    <property type="component" value="Unassembled WGS sequence"/>
</dbReference>
<name>A0A1G2LER1_9BACT</name>
<dbReference type="InterPro" id="IPR015797">
    <property type="entry name" value="NUDIX_hydrolase-like_dom_sf"/>
</dbReference>
<evidence type="ECO:0000256" key="2">
    <source>
        <dbReference type="ARBA" id="ARBA00022801"/>
    </source>
</evidence>
<evidence type="ECO:0000313" key="9">
    <source>
        <dbReference type="EMBL" id="OHA09299.1"/>
    </source>
</evidence>
<keyword evidence="2" id="KW-0378">Hydrolase</keyword>
<dbReference type="InterPro" id="IPR020084">
    <property type="entry name" value="NUDIX_hydrolase_CS"/>
</dbReference>
<reference evidence="9 10" key="1">
    <citation type="journal article" date="2016" name="Nat. Commun.">
        <title>Thousands of microbial genomes shed light on interconnected biogeochemical processes in an aquifer system.</title>
        <authorList>
            <person name="Anantharaman K."/>
            <person name="Brown C.T."/>
            <person name="Hug L.A."/>
            <person name="Sharon I."/>
            <person name="Castelle C.J."/>
            <person name="Probst A.J."/>
            <person name="Thomas B.C."/>
            <person name="Singh A."/>
            <person name="Wilkins M.J."/>
            <person name="Karaoz U."/>
            <person name="Brodie E.L."/>
            <person name="Williams K.H."/>
            <person name="Hubbard S.S."/>
            <person name="Banfield J.F."/>
        </authorList>
    </citation>
    <scope>NUCLEOTIDE SEQUENCE [LARGE SCALE GENOMIC DNA]</scope>
</reference>
<dbReference type="Pfam" id="PF01029">
    <property type="entry name" value="NusB"/>
    <property type="match status" value="1"/>
</dbReference>
<gene>
    <name evidence="7" type="primary">nusB</name>
    <name evidence="9" type="ORF">A3B37_04005</name>
</gene>
<keyword evidence="4 7" id="KW-0694">RNA-binding</keyword>
<dbReference type="HAMAP" id="MF_00073">
    <property type="entry name" value="NusB"/>
    <property type="match status" value="1"/>
</dbReference>
<dbReference type="InterPro" id="IPR035926">
    <property type="entry name" value="NusB-like_sf"/>
</dbReference>
<dbReference type="SUPFAM" id="SSF55811">
    <property type="entry name" value="Nudix"/>
    <property type="match status" value="1"/>
</dbReference>
<dbReference type="InterPro" id="IPR011605">
    <property type="entry name" value="NusB_fam"/>
</dbReference>
<dbReference type="GO" id="GO:0016787">
    <property type="term" value="F:hydrolase activity"/>
    <property type="evidence" value="ECO:0007669"/>
    <property type="project" value="UniProtKB-KW"/>
</dbReference>
<feature type="domain" description="Nudix hydrolase" evidence="8">
    <location>
        <begin position="144"/>
        <end position="279"/>
    </location>
</feature>
<evidence type="ECO:0000313" key="10">
    <source>
        <dbReference type="Proteomes" id="UP000176705"/>
    </source>
</evidence>
<dbReference type="PANTHER" id="PTHR11078:SF3">
    <property type="entry name" value="ANTITERMINATION NUSB DOMAIN-CONTAINING PROTEIN"/>
    <property type="match status" value="1"/>
</dbReference>
<dbReference type="Pfam" id="PF00293">
    <property type="entry name" value="NUDIX"/>
    <property type="match status" value="1"/>
</dbReference>
<dbReference type="GO" id="GO:0006353">
    <property type="term" value="P:DNA-templated transcription termination"/>
    <property type="evidence" value="ECO:0007669"/>
    <property type="project" value="UniProtKB-UniRule"/>
</dbReference>
<dbReference type="Gene3D" id="3.90.79.10">
    <property type="entry name" value="Nucleoside Triphosphate Pyrophosphohydrolase"/>
    <property type="match status" value="1"/>
</dbReference>
<dbReference type="EMBL" id="MHQS01000004">
    <property type="protein sequence ID" value="OHA09299.1"/>
    <property type="molecule type" value="Genomic_DNA"/>
</dbReference>
<sequence length="282" mass="31570">MQTLYEWDFNGQNDDAIAEILEKNLGEFGPGLENREFPRQLVGGVLEHRETLDTIITKAAPEWPIAQIAMVDRNILRLGLFELIYGDHQAVPPKVAINEAIELAKSFGGESSGKFVNGVLGTVYRELGEPGKDHAKRDGNEPAKEEEYVGSVIFRRAPEGIVWAMVHDIFNHWTFVKGGRQPDESPEDAALREVREEVGISGVIRGELGENRYPATNEAGEKVLRRVTYFLVESEDAELHLETGGGLTDARWVPMDEVRKQKHYEDTNHIIDAAMQKIVQGP</sequence>
<dbReference type="NCBIfam" id="TIGR01951">
    <property type="entry name" value="nusB"/>
    <property type="match status" value="1"/>
</dbReference>
<dbReference type="GO" id="GO:0003723">
    <property type="term" value="F:RNA binding"/>
    <property type="evidence" value="ECO:0007669"/>
    <property type="project" value="UniProtKB-UniRule"/>
</dbReference>
<keyword evidence="3 7" id="KW-0889">Transcription antitermination</keyword>
<protein>
    <recommendedName>
        <fullName evidence="7">Transcription antitermination protein NusB</fullName>
    </recommendedName>
    <alternativeName>
        <fullName evidence="7">Antitermination factor NusB</fullName>
    </alternativeName>
</protein>
<dbReference type="STRING" id="1802280.A3B37_04005"/>
<dbReference type="PROSITE" id="PS00893">
    <property type="entry name" value="NUDIX_BOX"/>
    <property type="match status" value="1"/>
</dbReference>
<keyword evidence="6 7" id="KW-0804">Transcription</keyword>
<accession>A0A1G2LER1</accession>
<comment type="caution">
    <text evidence="9">The sequence shown here is derived from an EMBL/GenBank/DDBJ whole genome shotgun (WGS) entry which is preliminary data.</text>
</comment>
<dbReference type="AlphaFoldDB" id="A0A1G2LER1"/>
<dbReference type="Gene3D" id="1.10.940.10">
    <property type="entry name" value="NusB-like"/>
    <property type="match status" value="1"/>
</dbReference>
<dbReference type="SUPFAM" id="SSF48013">
    <property type="entry name" value="NusB-like"/>
    <property type="match status" value="1"/>
</dbReference>
<dbReference type="GO" id="GO:0031564">
    <property type="term" value="P:transcription antitermination"/>
    <property type="evidence" value="ECO:0007669"/>
    <property type="project" value="UniProtKB-KW"/>
</dbReference>
<dbReference type="InterPro" id="IPR000086">
    <property type="entry name" value="NUDIX_hydrolase_dom"/>
</dbReference>
<evidence type="ECO:0000256" key="4">
    <source>
        <dbReference type="ARBA" id="ARBA00022884"/>
    </source>
</evidence>
<comment type="similarity">
    <text evidence="1 7">Belongs to the NusB family.</text>
</comment>
<proteinExistence type="inferred from homology"/>
<evidence type="ECO:0000256" key="3">
    <source>
        <dbReference type="ARBA" id="ARBA00022814"/>
    </source>
</evidence>
<organism evidence="9 10">
    <name type="scientific">Candidatus Sungbacteria bacterium RIFCSPLOWO2_01_FULL_59_16</name>
    <dbReference type="NCBI Taxonomy" id="1802280"/>
    <lineage>
        <taxon>Bacteria</taxon>
        <taxon>Candidatus Sungiibacteriota</taxon>
    </lineage>
</organism>
<dbReference type="InterPro" id="IPR006027">
    <property type="entry name" value="NusB_RsmB_TIM44"/>
</dbReference>
<evidence type="ECO:0000256" key="7">
    <source>
        <dbReference type="HAMAP-Rule" id="MF_00073"/>
    </source>
</evidence>
<evidence type="ECO:0000256" key="1">
    <source>
        <dbReference type="ARBA" id="ARBA00005952"/>
    </source>
</evidence>
<dbReference type="PANTHER" id="PTHR11078">
    <property type="entry name" value="N UTILIZATION SUBSTANCE PROTEIN B-RELATED"/>
    <property type="match status" value="1"/>
</dbReference>
<keyword evidence="5 7" id="KW-0805">Transcription regulation</keyword>
<comment type="function">
    <text evidence="7">Involved in transcription antitermination. Required for transcription of ribosomal RNA (rRNA) genes. Binds specifically to the boxA antiterminator sequence of the ribosomal RNA (rrn) operons.</text>
</comment>